<evidence type="ECO:0000256" key="4">
    <source>
        <dbReference type="ARBA" id="ARBA00022679"/>
    </source>
</evidence>
<dbReference type="Gene3D" id="2.160.10.10">
    <property type="entry name" value="Hexapeptide repeat proteins"/>
    <property type="match status" value="1"/>
</dbReference>
<keyword evidence="4 7" id="KW-0808">Transferase</keyword>
<accession>A0A438J8V0</accession>
<evidence type="ECO:0000256" key="1">
    <source>
        <dbReference type="ARBA" id="ARBA00004876"/>
    </source>
</evidence>
<protein>
    <recommendedName>
        <fullName evidence="3">serine O-acetyltransferase</fullName>
        <ecNumber evidence="3">2.3.1.30</ecNumber>
    </recommendedName>
</protein>
<sequence>MVTTEPPIVSRLKREDCKRTKHDSEFTKWKILVGPSDWEDHSSRKEGAERYRVHNLPLCCHCPGVYELGISVSPTGLGREVGKLDPAHIVVVYLGQAEDIRARLQHYGRSGAHLAKVDSTGNPNNCKNMPLQRGSGLFEGIFSRGYSIVFRWAPIESKRDAERTESRLLKTFDYAWNKGSNGARRPSDVLRKLEKTSSSTPPFPSITRKFQMLGQKQVGIIIKASKPFLQENGLSDGTICERPPVEGRKRCAEHKGMKTKSSFSKPIVERKPQMVDLNRESEGHSAQSYGYTVNFQLVGSKCPVNKDFTIICGVILDDGFPCKRQPVLGRKRCEEHKGMRTNVSISNSTVGKSHHTYESKLQPQVLPDCRSFSNTDYGITCGVDLGHGIFCKRLAVAGRKRCEEHKGMRINSFISTLAGEDKSHALDMGSGFITYNNSNYNHTSTCGMTLGDGSLCKRQPVEGNKRCWQHKGMRVNCSSSWFGSETTLCGVLLRNGSVCSRVPAHGRKRSKPKARRDAESEPALASYLYSTILSHSSLERSLSFHLGNKLCSSTLLSTLLYDLFLDTFSKDAELRSATVADLRANHMRDPACVSFSHCLLNYKGFLACQAHRVAHRLWTQMRRPLALALQSRIADVFAVDIHPAARIGKGILFDHATGVVAGGDRHPKIGDGVLIGAGATILGNIKIGEGAKIGAGSVVLIDVPARTTAVGNPARLVGGKEKPARHEDVPGESMDHTSFISEWSDYII</sequence>
<name>A0A438J8V0_VITVI</name>
<dbReference type="InterPro" id="IPR011004">
    <property type="entry name" value="Trimer_LpxA-like_sf"/>
</dbReference>
<dbReference type="GO" id="GO:0006355">
    <property type="term" value="P:regulation of DNA-templated transcription"/>
    <property type="evidence" value="ECO:0007669"/>
    <property type="project" value="InterPro"/>
</dbReference>
<evidence type="ECO:0000256" key="5">
    <source>
        <dbReference type="SAM" id="MobiDB-lite"/>
    </source>
</evidence>
<comment type="similarity">
    <text evidence="2">Belongs to the transferase hexapeptide repeat family.</text>
</comment>
<dbReference type="PANTHER" id="PTHR35133">
    <property type="entry name" value="PROTEIN EFFECTOR OF TRANSCRIPTION 2-RELATED"/>
    <property type="match status" value="1"/>
</dbReference>
<dbReference type="GO" id="GO:0009001">
    <property type="term" value="F:serine O-acetyltransferase activity"/>
    <property type="evidence" value="ECO:0007669"/>
    <property type="project" value="UniProtKB-EC"/>
</dbReference>
<proteinExistence type="inferred from homology"/>
<gene>
    <name evidence="7" type="primary">SAT5_1</name>
    <name evidence="7" type="ORF">CK203_013703</name>
</gene>
<dbReference type="Pfam" id="PF00132">
    <property type="entry name" value="Hexapep"/>
    <property type="match status" value="1"/>
</dbReference>
<feature type="compositionally biased region" description="Basic and acidic residues" evidence="5">
    <location>
        <begin position="718"/>
        <end position="735"/>
    </location>
</feature>
<dbReference type="Gene3D" id="1.10.3130.10">
    <property type="entry name" value="serine acetyltransferase, domain 1"/>
    <property type="match status" value="1"/>
</dbReference>
<dbReference type="InterPro" id="IPR045304">
    <property type="entry name" value="LbH_SAT"/>
</dbReference>
<dbReference type="PANTHER" id="PTHR35133:SF1">
    <property type="entry name" value="PROTEIN EFFECTOR OF TRANSCRIPTION 2-RELATED"/>
    <property type="match status" value="1"/>
</dbReference>
<dbReference type="InterPro" id="IPR010493">
    <property type="entry name" value="Ser_AcTrfase_N"/>
</dbReference>
<evidence type="ECO:0000256" key="3">
    <source>
        <dbReference type="ARBA" id="ARBA00013266"/>
    </source>
</evidence>
<reference evidence="7 8" key="1">
    <citation type="journal article" date="2018" name="PLoS Genet.">
        <title>Population sequencing reveals clonal diversity and ancestral inbreeding in the grapevine cultivar Chardonnay.</title>
        <authorList>
            <person name="Roach M.J."/>
            <person name="Johnson D.L."/>
            <person name="Bohlmann J."/>
            <person name="van Vuuren H.J."/>
            <person name="Jones S.J."/>
            <person name="Pretorius I.S."/>
            <person name="Schmidt S.A."/>
            <person name="Borneman A.R."/>
        </authorList>
    </citation>
    <scope>NUCLEOTIDE SEQUENCE [LARGE SCALE GENOMIC DNA]</scope>
    <source>
        <strain evidence="8">cv. Chardonnay</strain>
        <tissue evidence="7">Leaf</tissue>
    </source>
</reference>
<dbReference type="GO" id="GO:0005737">
    <property type="term" value="C:cytoplasm"/>
    <property type="evidence" value="ECO:0007669"/>
    <property type="project" value="InterPro"/>
</dbReference>
<dbReference type="EC" id="2.3.1.30" evidence="3"/>
<dbReference type="GO" id="GO:0003677">
    <property type="term" value="F:DNA binding"/>
    <property type="evidence" value="ECO:0007669"/>
    <property type="project" value="InterPro"/>
</dbReference>
<dbReference type="InterPro" id="IPR001451">
    <property type="entry name" value="Hexapep"/>
</dbReference>
<dbReference type="CDD" id="cd03354">
    <property type="entry name" value="LbH_SAT"/>
    <property type="match status" value="1"/>
</dbReference>
<feature type="region of interest" description="Disordered" evidence="5">
    <location>
        <begin position="716"/>
        <end position="735"/>
    </location>
</feature>
<evidence type="ECO:0000259" key="6">
    <source>
        <dbReference type="SMART" id="SM00971"/>
    </source>
</evidence>
<evidence type="ECO:0000313" key="7">
    <source>
        <dbReference type="EMBL" id="RVX05394.1"/>
    </source>
</evidence>
<dbReference type="InterPro" id="IPR038909">
    <property type="entry name" value="Effector_transcript"/>
</dbReference>
<dbReference type="SUPFAM" id="SSF51161">
    <property type="entry name" value="Trimeric LpxA-like enzymes"/>
    <property type="match status" value="1"/>
</dbReference>
<dbReference type="GO" id="GO:0006535">
    <property type="term" value="P:cysteine biosynthetic process from serine"/>
    <property type="evidence" value="ECO:0007669"/>
    <property type="project" value="InterPro"/>
</dbReference>
<dbReference type="InterPro" id="IPR018357">
    <property type="entry name" value="Hexapep_transf_CS"/>
</dbReference>
<comment type="caution">
    <text evidence="7">The sequence shown here is derived from an EMBL/GenBank/DDBJ whole genome shotgun (WGS) entry which is preliminary data.</text>
</comment>
<organism evidence="7 8">
    <name type="scientific">Vitis vinifera</name>
    <name type="common">Grape</name>
    <dbReference type="NCBI Taxonomy" id="29760"/>
    <lineage>
        <taxon>Eukaryota</taxon>
        <taxon>Viridiplantae</taxon>
        <taxon>Streptophyta</taxon>
        <taxon>Embryophyta</taxon>
        <taxon>Tracheophyta</taxon>
        <taxon>Spermatophyta</taxon>
        <taxon>Magnoliopsida</taxon>
        <taxon>eudicotyledons</taxon>
        <taxon>Gunneridae</taxon>
        <taxon>Pentapetalae</taxon>
        <taxon>rosids</taxon>
        <taxon>Vitales</taxon>
        <taxon>Vitaceae</taxon>
        <taxon>Viteae</taxon>
        <taxon>Vitis</taxon>
    </lineage>
</organism>
<comment type="pathway">
    <text evidence="1">Amino-acid biosynthesis; L-cysteine biosynthesis; L-cysteine from L-serine: step 1/2.</text>
</comment>
<evidence type="ECO:0000256" key="2">
    <source>
        <dbReference type="ARBA" id="ARBA00007274"/>
    </source>
</evidence>
<dbReference type="UniPathway" id="UPA00136">
    <property type="reaction ID" value="UER00199"/>
</dbReference>
<dbReference type="Pfam" id="PF19239">
    <property type="entry name" value="GIY_YIG_domain"/>
    <property type="match status" value="1"/>
</dbReference>
<dbReference type="EMBL" id="QGNW01000056">
    <property type="protein sequence ID" value="RVX05394.1"/>
    <property type="molecule type" value="Genomic_DNA"/>
</dbReference>
<dbReference type="Pfam" id="PF06426">
    <property type="entry name" value="SATase_N"/>
    <property type="match status" value="1"/>
</dbReference>
<dbReference type="SMART" id="SM00971">
    <property type="entry name" value="SATase_N"/>
    <property type="match status" value="1"/>
</dbReference>
<feature type="domain" description="Serine acetyltransferase N-terminal" evidence="6">
    <location>
        <begin position="514"/>
        <end position="610"/>
    </location>
</feature>
<evidence type="ECO:0000313" key="8">
    <source>
        <dbReference type="Proteomes" id="UP000288805"/>
    </source>
</evidence>
<dbReference type="InterPro" id="IPR042122">
    <property type="entry name" value="Ser_AcTrfase_N_sf"/>
</dbReference>
<dbReference type="PROSITE" id="PS00101">
    <property type="entry name" value="HEXAPEP_TRANSFERASES"/>
    <property type="match status" value="1"/>
</dbReference>
<dbReference type="AlphaFoldDB" id="A0A438J8V0"/>
<dbReference type="Proteomes" id="UP000288805">
    <property type="component" value="Unassembled WGS sequence"/>
</dbReference>